<evidence type="ECO:0000313" key="3">
    <source>
        <dbReference type="Proteomes" id="UP000003053"/>
    </source>
</evidence>
<evidence type="ECO:0008006" key="4">
    <source>
        <dbReference type="Google" id="ProtNLM"/>
    </source>
</evidence>
<sequence length="162" mass="18749">MHCTKKLLFLFLLLGCFTICGQESKEKEVLNIVTFEEVENLQQKKPKPLLILLYTDWCKICHGMKKTTFENRKVIQLLNKNFYVLLLNGEEKRAIPFLGKTFQYKPTGTNTGIHELAQELGTIKKRIAYPTTTILNAKFEIDLQLVGFLNSEKMTTILTNYK</sequence>
<dbReference type="Pfam" id="PF13899">
    <property type="entry name" value="Thioredoxin_7"/>
    <property type="match status" value="1"/>
</dbReference>
<feature type="chain" id="PRO_5002666791" description="DUF255 domain-containing protein" evidence="1">
    <location>
        <begin position="22"/>
        <end position="162"/>
    </location>
</feature>
<dbReference type="RefSeq" id="WP_004569662.1">
    <property type="nucleotide sequence ID" value="NZ_CH724148.1"/>
</dbReference>
<dbReference type="HOGENOM" id="CLU_090389_8_0_10"/>
<dbReference type="OrthoDB" id="9811036at2"/>
<dbReference type="Proteomes" id="UP000003053">
    <property type="component" value="Unassembled WGS sequence"/>
</dbReference>
<dbReference type="eggNOG" id="COG4232">
    <property type="taxonomic scope" value="Bacteria"/>
</dbReference>
<accession>A4BY23</accession>
<evidence type="ECO:0000313" key="2">
    <source>
        <dbReference type="EMBL" id="EAR13864.1"/>
    </source>
</evidence>
<dbReference type="AlphaFoldDB" id="A4BY23"/>
<feature type="signal peptide" evidence="1">
    <location>
        <begin position="1"/>
        <end position="21"/>
    </location>
</feature>
<dbReference type="InterPro" id="IPR036249">
    <property type="entry name" value="Thioredoxin-like_sf"/>
</dbReference>
<dbReference type="STRING" id="313594.PI23P_05182"/>
<dbReference type="EMBL" id="AAOG01000001">
    <property type="protein sequence ID" value="EAR13864.1"/>
    <property type="molecule type" value="Genomic_DNA"/>
</dbReference>
<keyword evidence="1" id="KW-0732">Signal</keyword>
<dbReference type="SUPFAM" id="SSF52833">
    <property type="entry name" value="Thioredoxin-like"/>
    <property type="match status" value="1"/>
</dbReference>
<proteinExistence type="predicted"/>
<name>A4BY23_9FLAO</name>
<comment type="caution">
    <text evidence="2">The sequence shown here is derived from an EMBL/GenBank/DDBJ whole genome shotgun (WGS) entry which is preliminary data.</text>
</comment>
<protein>
    <recommendedName>
        <fullName evidence="4">DUF255 domain-containing protein</fullName>
    </recommendedName>
</protein>
<dbReference type="Gene3D" id="3.40.30.10">
    <property type="entry name" value="Glutaredoxin"/>
    <property type="match status" value="1"/>
</dbReference>
<gene>
    <name evidence="2" type="ORF">PI23P_05182</name>
</gene>
<reference evidence="2 3" key="1">
    <citation type="submission" date="2006-02" db="EMBL/GenBank/DDBJ databases">
        <authorList>
            <person name="Murray A."/>
            <person name="Staley J."/>
            <person name="Ferriera S."/>
            <person name="Johnson J."/>
            <person name="Kravitz S."/>
            <person name="Halpern A."/>
            <person name="Remington K."/>
            <person name="Beeson K."/>
            <person name="Tran B."/>
            <person name="Rogers Y.-H."/>
            <person name="Friedman R."/>
            <person name="Venter J.C."/>
        </authorList>
    </citation>
    <scope>NUCLEOTIDE SEQUENCE [LARGE SCALE GENOMIC DNA]</scope>
    <source>
        <strain evidence="2 3">23-P</strain>
    </source>
</reference>
<organism evidence="2 3">
    <name type="scientific">Polaribacter irgensii 23-P</name>
    <dbReference type="NCBI Taxonomy" id="313594"/>
    <lineage>
        <taxon>Bacteria</taxon>
        <taxon>Pseudomonadati</taxon>
        <taxon>Bacteroidota</taxon>
        <taxon>Flavobacteriia</taxon>
        <taxon>Flavobacteriales</taxon>
        <taxon>Flavobacteriaceae</taxon>
    </lineage>
</organism>
<evidence type="ECO:0000256" key="1">
    <source>
        <dbReference type="SAM" id="SignalP"/>
    </source>
</evidence>
<keyword evidence="3" id="KW-1185">Reference proteome</keyword>